<evidence type="ECO:0000313" key="1">
    <source>
        <dbReference type="EMBL" id="PWY72259.1"/>
    </source>
</evidence>
<reference evidence="1 2" key="1">
    <citation type="submission" date="2016-12" db="EMBL/GenBank/DDBJ databases">
        <title>The genomes of Aspergillus section Nigri reveals drivers in fungal speciation.</title>
        <authorList>
            <consortium name="DOE Joint Genome Institute"/>
            <person name="Vesth T.C."/>
            <person name="Nybo J."/>
            <person name="Theobald S."/>
            <person name="Brandl J."/>
            <person name="Frisvad J.C."/>
            <person name="Nielsen K.F."/>
            <person name="Lyhne E.K."/>
            <person name="Kogle M.E."/>
            <person name="Kuo A."/>
            <person name="Riley R."/>
            <person name="Clum A."/>
            <person name="Nolan M."/>
            <person name="Lipzen A."/>
            <person name="Salamov A."/>
            <person name="Henrissat B."/>
            <person name="Wiebenga A."/>
            <person name="De Vries R.P."/>
            <person name="Grigoriev I.V."/>
            <person name="Mortensen U.H."/>
            <person name="Andersen M.R."/>
            <person name="Baker S.E."/>
        </authorList>
    </citation>
    <scope>NUCLEOTIDE SEQUENCE [LARGE SCALE GENOMIC DNA]</scope>
    <source>
        <strain evidence="1 2">CBS 117.55</strain>
    </source>
</reference>
<keyword evidence="2" id="KW-1185">Reference proteome</keyword>
<dbReference type="AlphaFoldDB" id="A0A317VFQ0"/>
<comment type="caution">
    <text evidence="1">The sequence shown here is derived from an EMBL/GenBank/DDBJ whole genome shotgun (WGS) entry which is preliminary data.</text>
</comment>
<sequence>MREPIIDFNISPVCNDLLRCLNFPCRSVGQQLLPSKIVIFTGGRSARYLLQWICLGHGIVTMVGVAVSLKFAGSVGQQAHVQLSGTRTNPTVLRHADSVATSAENIFRVKLFQVKGINGEEFDLLKPVPANLTTPLLRLTWKIKRTLRGMRYRDIRRFWGSGYKVRFRVWVYAM</sequence>
<evidence type="ECO:0000313" key="2">
    <source>
        <dbReference type="Proteomes" id="UP000247233"/>
    </source>
</evidence>
<name>A0A317VFQ0_9EURO</name>
<accession>A0A317VFQ0</accession>
<dbReference type="GeneID" id="37060146"/>
<protein>
    <submittedName>
        <fullName evidence="1">Uncharacterized protein</fullName>
    </submittedName>
</protein>
<proteinExistence type="predicted"/>
<gene>
    <name evidence="1" type="ORF">BO70DRAFT_115129</name>
</gene>
<dbReference type="RefSeq" id="XP_025396361.1">
    <property type="nucleotide sequence ID" value="XM_025537909.1"/>
</dbReference>
<dbReference type="VEuPathDB" id="FungiDB:BO70DRAFT_115129"/>
<organism evidence="1 2">
    <name type="scientific">Aspergillus heteromorphus CBS 117.55</name>
    <dbReference type="NCBI Taxonomy" id="1448321"/>
    <lineage>
        <taxon>Eukaryota</taxon>
        <taxon>Fungi</taxon>
        <taxon>Dikarya</taxon>
        <taxon>Ascomycota</taxon>
        <taxon>Pezizomycotina</taxon>
        <taxon>Eurotiomycetes</taxon>
        <taxon>Eurotiomycetidae</taxon>
        <taxon>Eurotiales</taxon>
        <taxon>Aspergillaceae</taxon>
        <taxon>Aspergillus</taxon>
        <taxon>Aspergillus subgen. Circumdati</taxon>
    </lineage>
</organism>
<dbReference type="Proteomes" id="UP000247233">
    <property type="component" value="Unassembled WGS sequence"/>
</dbReference>
<dbReference type="EMBL" id="MSFL01000026">
    <property type="protein sequence ID" value="PWY72259.1"/>
    <property type="molecule type" value="Genomic_DNA"/>
</dbReference>